<dbReference type="GeneTree" id="ENSGT00570000079101"/>
<dbReference type="InterPro" id="IPR057724">
    <property type="entry name" value="TCTN1-3_N"/>
</dbReference>
<proteinExistence type="predicted"/>
<reference evidence="3" key="2">
    <citation type="journal article" date="2017" name="Sci. Adv.">
        <title>A tail of two voltages: Proteomic comparison of the three electric organs of the electric eel.</title>
        <authorList>
            <person name="Traeger L.L."/>
            <person name="Sabat G."/>
            <person name="Barrett-Wilt G.A."/>
            <person name="Wells G.B."/>
            <person name="Sussman M.R."/>
        </authorList>
    </citation>
    <scope>NUCLEOTIDE SEQUENCE [LARGE SCALE GENOMIC DNA]</scope>
</reference>
<dbReference type="GO" id="GO:0036038">
    <property type="term" value="C:MKS complex"/>
    <property type="evidence" value="ECO:0007669"/>
    <property type="project" value="TreeGrafter"/>
</dbReference>
<reference evidence="3" key="1">
    <citation type="journal article" date="2014" name="Science">
        <title>Nonhuman genetics. Genomic basis for the convergent evolution of electric organs.</title>
        <authorList>
            <person name="Gallant J.R."/>
            <person name="Traeger L.L."/>
            <person name="Volkening J.D."/>
            <person name="Moffett H."/>
            <person name="Chen P.H."/>
            <person name="Novina C.D."/>
            <person name="Phillips G.N.Jr."/>
            <person name="Anand R."/>
            <person name="Wells G.B."/>
            <person name="Pinch M."/>
            <person name="Guth R."/>
            <person name="Unguez G.A."/>
            <person name="Albert J.S."/>
            <person name="Zakon H.H."/>
            <person name="Samanta M.P."/>
            <person name="Sussman M.R."/>
        </authorList>
    </citation>
    <scope>NUCLEOTIDE SEQUENCE [LARGE SCALE GENOMIC DNA]</scope>
</reference>
<dbReference type="Pfam" id="PF25752">
    <property type="entry name" value="DUF1619_N"/>
    <property type="match status" value="1"/>
</dbReference>
<evidence type="ECO:0000313" key="3">
    <source>
        <dbReference type="Proteomes" id="UP000314983"/>
    </source>
</evidence>
<evidence type="ECO:0000313" key="2">
    <source>
        <dbReference type="Ensembl" id="ENSEEEP00000018842.2"/>
    </source>
</evidence>
<dbReference type="PANTHER" id="PTHR14611:SF6">
    <property type="entry name" value="TECTONIC-2"/>
    <property type="match status" value="1"/>
</dbReference>
<dbReference type="GO" id="GO:0060271">
    <property type="term" value="P:cilium assembly"/>
    <property type="evidence" value="ECO:0007669"/>
    <property type="project" value="TreeGrafter"/>
</dbReference>
<gene>
    <name evidence="2" type="primary">tctn2</name>
</gene>
<reference evidence="2" key="3">
    <citation type="submission" date="2020-05" db="EMBL/GenBank/DDBJ databases">
        <title>Electrophorus electricus (electric eel) genome, fEleEle1, primary haplotype.</title>
        <authorList>
            <person name="Myers G."/>
            <person name="Meyer A."/>
            <person name="Fedrigo O."/>
            <person name="Formenti G."/>
            <person name="Rhie A."/>
            <person name="Tracey A."/>
            <person name="Sims Y."/>
            <person name="Jarvis E.D."/>
        </authorList>
    </citation>
    <scope>NUCLEOTIDE SEQUENCE [LARGE SCALE GENOMIC DNA]</scope>
</reference>
<evidence type="ECO:0000259" key="1">
    <source>
        <dbReference type="Pfam" id="PF25752"/>
    </source>
</evidence>
<sequence length="424" mass="46985">MQLVRDWINLPDTCLWFSLRARPLNLGPLWEISVFQPSSLVVSGPSASAFLVGNVSDISLTISNVSPSNTTGMTSRLCRTHFFLTVLITTYLVLSQSGLLVRVSLNRSLQLCGNETECCARPLCVRETLRVSACQGNTLLTSLTVQAEIYHPPVAVRNKTVIPNQVFQPLGRCPCDLLPGECDIRCCCDQDCTPELLSLFAGQCLPGPFGGHVTPAPDYSCSAQSAENAPDWFPFLCVTSPSENNPLLGLFYQGKTVYMAEANRCSLSLALHTFPKSTYVFCSFRCGHLYTLLYLYLVGNGQCSTADLRPVLYGLNSTSGCLVSVSLLNLTHINHDIHSRRPANLYFVVFCTVCRFRINFTEFDCERNDVCWPELVFPLTTYYKGEPHSQALAKGLILVFFFIAASVLGTPWRQIRQAWGSIQL</sequence>
<dbReference type="AlphaFoldDB" id="A0A4W4F3V4"/>
<dbReference type="GO" id="GO:0007224">
    <property type="term" value="P:smoothened signaling pathway"/>
    <property type="evidence" value="ECO:0007669"/>
    <property type="project" value="TreeGrafter"/>
</dbReference>
<feature type="domain" description="Tectonic-1-3 N-terminal" evidence="1">
    <location>
        <begin position="155"/>
        <end position="256"/>
    </location>
</feature>
<reference evidence="2" key="5">
    <citation type="submission" date="2025-09" db="UniProtKB">
        <authorList>
            <consortium name="Ensembl"/>
        </authorList>
    </citation>
    <scope>IDENTIFICATION</scope>
</reference>
<dbReference type="Proteomes" id="UP000314983">
    <property type="component" value="Chromosome 9"/>
</dbReference>
<dbReference type="InterPro" id="IPR040354">
    <property type="entry name" value="TCTN1-3"/>
</dbReference>
<accession>A0A4W4F3V4</accession>
<organism evidence="2 3">
    <name type="scientific">Electrophorus electricus</name>
    <name type="common">Electric eel</name>
    <name type="synonym">Gymnotus electricus</name>
    <dbReference type="NCBI Taxonomy" id="8005"/>
    <lineage>
        <taxon>Eukaryota</taxon>
        <taxon>Metazoa</taxon>
        <taxon>Chordata</taxon>
        <taxon>Craniata</taxon>
        <taxon>Vertebrata</taxon>
        <taxon>Euteleostomi</taxon>
        <taxon>Actinopterygii</taxon>
        <taxon>Neopterygii</taxon>
        <taxon>Teleostei</taxon>
        <taxon>Ostariophysi</taxon>
        <taxon>Gymnotiformes</taxon>
        <taxon>Gymnotoidei</taxon>
        <taxon>Gymnotidae</taxon>
        <taxon>Electrophorus</taxon>
    </lineage>
</organism>
<protein>
    <submittedName>
        <fullName evidence="2">Tectonic family member 2</fullName>
    </submittedName>
</protein>
<dbReference type="GO" id="GO:1904491">
    <property type="term" value="P:protein localization to ciliary transition zone"/>
    <property type="evidence" value="ECO:0007669"/>
    <property type="project" value="TreeGrafter"/>
</dbReference>
<dbReference type="Ensembl" id="ENSEEET00000019053.2">
    <property type="protein sequence ID" value="ENSEEEP00000018842.2"/>
    <property type="gene ID" value="ENSEEEG00000009247.2"/>
</dbReference>
<dbReference type="PANTHER" id="PTHR14611">
    <property type="entry name" value="TECTONIC FAMILY MEMBER"/>
    <property type="match status" value="1"/>
</dbReference>
<name>A0A4W4F3V4_ELEEL</name>
<reference evidence="2" key="4">
    <citation type="submission" date="2025-08" db="UniProtKB">
        <authorList>
            <consortium name="Ensembl"/>
        </authorList>
    </citation>
    <scope>IDENTIFICATION</scope>
</reference>
<keyword evidence="3" id="KW-1185">Reference proteome</keyword>